<dbReference type="AlphaFoldDB" id="A0A6G6AVA9"/>
<dbReference type="EMBL" id="MK211818">
    <property type="protein sequence ID" value="QID26276.1"/>
    <property type="molecule type" value="Genomic_DNA"/>
</dbReference>
<evidence type="ECO:0000313" key="1">
    <source>
        <dbReference type="EMBL" id="QID26276.1"/>
    </source>
</evidence>
<accession>A0A6G6AVA9</accession>
<dbReference type="InterPro" id="IPR036890">
    <property type="entry name" value="HATPase_C_sf"/>
</dbReference>
<gene>
    <name evidence="1" type="ORF">YS162-GM000015</name>
</gene>
<organism evidence="1">
    <name type="scientific">Streptococcus suis</name>
    <dbReference type="NCBI Taxonomy" id="1307"/>
    <lineage>
        <taxon>Bacteria</taxon>
        <taxon>Bacillati</taxon>
        <taxon>Bacillota</taxon>
        <taxon>Bacilli</taxon>
        <taxon>Lactobacillales</taxon>
        <taxon>Streptococcaceae</taxon>
        <taxon>Streptococcus</taxon>
    </lineage>
</organism>
<reference evidence="1" key="1">
    <citation type="submission" date="2018-11" db="EMBL/GenBank/DDBJ databases">
        <title>Characterization of mobile element carrying drug resistance determinants of Streptococcus suis from China.</title>
        <authorList>
            <person name="Zheng H."/>
        </authorList>
    </citation>
    <scope>NUCLEOTIDE SEQUENCE</scope>
</reference>
<proteinExistence type="predicted"/>
<sequence length="40" mass="4717">MGLKISKQIIEVHEGTFKVESKENQFFKVIINLPLEHDNY</sequence>
<protein>
    <submittedName>
        <fullName evidence="1">Uncharacterized protein</fullName>
    </submittedName>
</protein>
<name>A0A6G6AVA9_STRSU</name>
<dbReference type="SUPFAM" id="SSF55874">
    <property type="entry name" value="ATPase domain of HSP90 chaperone/DNA topoisomerase II/histidine kinase"/>
    <property type="match status" value="1"/>
</dbReference>
<dbReference type="Gene3D" id="3.30.565.10">
    <property type="entry name" value="Histidine kinase-like ATPase, C-terminal domain"/>
    <property type="match status" value="1"/>
</dbReference>